<gene>
    <name evidence="5" type="ORF">FRX31_016328</name>
</gene>
<evidence type="ECO:0000256" key="1">
    <source>
        <dbReference type="ARBA" id="ARBA00011073"/>
    </source>
</evidence>
<comment type="caution">
    <text evidence="5">The sequence shown here is derived from an EMBL/GenBank/DDBJ whole genome shotgun (WGS) entry which is preliminary data.</text>
</comment>
<dbReference type="InterPro" id="IPR045051">
    <property type="entry name" value="SBT"/>
</dbReference>
<dbReference type="InterPro" id="IPR000209">
    <property type="entry name" value="Peptidase_S8/S53_dom"/>
</dbReference>
<dbReference type="PANTHER" id="PTHR10795">
    <property type="entry name" value="PROPROTEIN CONVERTASE SUBTILISIN/KEXIN"/>
    <property type="match status" value="1"/>
</dbReference>
<keyword evidence="2" id="KW-0732">Signal</keyword>
<feature type="domain" description="Peptidase S8/S53" evidence="4">
    <location>
        <begin position="19"/>
        <end position="134"/>
    </location>
</feature>
<evidence type="ECO:0000313" key="6">
    <source>
        <dbReference type="Proteomes" id="UP000554482"/>
    </source>
</evidence>
<keyword evidence="5" id="KW-0645">Protease</keyword>
<protein>
    <submittedName>
        <fullName evidence="5">Subtilisin-like protease SBT1.1</fullName>
    </submittedName>
</protein>
<dbReference type="PROSITE" id="PS51892">
    <property type="entry name" value="SUBTILASE"/>
    <property type="match status" value="1"/>
</dbReference>
<evidence type="ECO:0000313" key="5">
    <source>
        <dbReference type="EMBL" id="KAF5194088.1"/>
    </source>
</evidence>
<dbReference type="Proteomes" id="UP000554482">
    <property type="component" value="Unassembled WGS sequence"/>
</dbReference>
<dbReference type="EMBL" id="JABWDY010019183">
    <property type="protein sequence ID" value="KAF5194088.1"/>
    <property type="molecule type" value="Genomic_DNA"/>
</dbReference>
<proteinExistence type="inferred from homology"/>
<accession>A0A7J6WB29</accession>
<dbReference type="InterPro" id="IPR036852">
    <property type="entry name" value="Peptidase_S8/S53_dom_sf"/>
</dbReference>
<dbReference type="GO" id="GO:0004252">
    <property type="term" value="F:serine-type endopeptidase activity"/>
    <property type="evidence" value="ECO:0007669"/>
    <property type="project" value="InterPro"/>
</dbReference>
<keyword evidence="6" id="KW-1185">Reference proteome</keyword>
<dbReference type="AlphaFoldDB" id="A0A7J6WB29"/>
<evidence type="ECO:0000256" key="3">
    <source>
        <dbReference type="PROSITE-ProRule" id="PRU01240"/>
    </source>
</evidence>
<sequence>MLPVPRRWRGACESGTEFNSSNCNPKLIGARSFSKAVKQLNLTISLPDDYDSPRDYFGHGTHTSSIAAGSLVENVDYFGYAKGTATGIAPLTNLAMYKVLFANSTIGATASDTLAAMDQAIEDGVDLMSLSLGFPENSSVDNPILL</sequence>
<comment type="caution">
    <text evidence="3">Lacks conserved residue(s) required for the propagation of feature annotation.</text>
</comment>
<comment type="similarity">
    <text evidence="1 3">Belongs to the peptidase S8 family.</text>
</comment>
<evidence type="ECO:0000259" key="4">
    <source>
        <dbReference type="Pfam" id="PF00082"/>
    </source>
</evidence>
<keyword evidence="5" id="KW-0378">Hydrolase</keyword>
<reference evidence="5 6" key="1">
    <citation type="submission" date="2020-06" db="EMBL/GenBank/DDBJ databases">
        <title>Transcriptomic and genomic resources for Thalictrum thalictroides and T. hernandezii: Facilitating candidate gene discovery in an emerging model plant lineage.</title>
        <authorList>
            <person name="Arias T."/>
            <person name="Riano-Pachon D.M."/>
            <person name="Di Stilio V.S."/>
        </authorList>
    </citation>
    <scope>NUCLEOTIDE SEQUENCE [LARGE SCALE GENOMIC DNA]</scope>
    <source>
        <strain evidence="6">cv. WT478/WT964</strain>
        <tissue evidence="5">Leaves</tissue>
    </source>
</reference>
<dbReference type="OrthoDB" id="4803627at2759"/>
<evidence type="ECO:0000256" key="2">
    <source>
        <dbReference type="ARBA" id="ARBA00022729"/>
    </source>
</evidence>
<dbReference type="SUPFAM" id="SSF52743">
    <property type="entry name" value="Subtilisin-like"/>
    <property type="match status" value="1"/>
</dbReference>
<dbReference type="Gene3D" id="3.40.50.200">
    <property type="entry name" value="Peptidase S8/S53 domain"/>
    <property type="match status" value="1"/>
</dbReference>
<dbReference type="Pfam" id="PF00082">
    <property type="entry name" value="Peptidase_S8"/>
    <property type="match status" value="1"/>
</dbReference>
<dbReference type="GO" id="GO:0006508">
    <property type="term" value="P:proteolysis"/>
    <property type="evidence" value="ECO:0007669"/>
    <property type="project" value="UniProtKB-KW"/>
</dbReference>
<name>A0A7J6WB29_THATH</name>
<organism evidence="5 6">
    <name type="scientific">Thalictrum thalictroides</name>
    <name type="common">Rue-anemone</name>
    <name type="synonym">Anemone thalictroides</name>
    <dbReference type="NCBI Taxonomy" id="46969"/>
    <lineage>
        <taxon>Eukaryota</taxon>
        <taxon>Viridiplantae</taxon>
        <taxon>Streptophyta</taxon>
        <taxon>Embryophyta</taxon>
        <taxon>Tracheophyta</taxon>
        <taxon>Spermatophyta</taxon>
        <taxon>Magnoliopsida</taxon>
        <taxon>Ranunculales</taxon>
        <taxon>Ranunculaceae</taxon>
        <taxon>Thalictroideae</taxon>
        <taxon>Thalictrum</taxon>
    </lineage>
</organism>